<dbReference type="GO" id="GO:0008270">
    <property type="term" value="F:zinc ion binding"/>
    <property type="evidence" value="ECO:0007669"/>
    <property type="project" value="UniProtKB-KW"/>
</dbReference>
<dbReference type="InterPro" id="IPR011009">
    <property type="entry name" value="Kinase-like_dom_sf"/>
</dbReference>
<evidence type="ECO:0000256" key="3">
    <source>
        <dbReference type="ARBA" id="ARBA00022679"/>
    </source>
</evidence>
<evidence type="ECO:0000313" key="14">
    <source>
        <dbReference type="Proteomes" id="UP000481153"/>
    </source>
</evidence>
<evidence type="ECO:0000256" key="2">
    <source>
        <dbReference type="ARBA" id="ARBA00012169"/>
    </source>
</evidence>
<feature type="domain" description="FYVE-type" evidence="11">
    <location>
        <begin position="240"/>
        <end position="292"/>
    </location>
</feature>
<dbReference type="PANTHER" id="PTHR10048:SF22">
    <property type="entry name" value="PHOSPHATIDYLINOSITOL 4-KINASE BETA"/>
    <property type="match status" value="1"/>
</dbReference>
<dbReference type="SMART" id="SM00146">
    <property type="entry name" value="PI3Kc"/>
    <property type="match status" value="1"/>
</dbReference>
<dbReference type="SUPFAM" id="SSF56112">
    <property type="entry name" value="Protein kinase-like (PK-like)"/>
    <property type="match status" value="1"/>
</dbReference>
<dbReference type="InterPro" id="IPR011993">
    <property type="entry name" value="PH-like_dom_sf"/>
</dbReference>
<dbReference type="PANTHER" id="PTHR10048">
    <property type="entry name" value="PHOSPHATIDYLINOSITOL KINASE"/>
    <property type="match status" value="1"/>
</dbReference>
<feature type="region of interest" description="Disordered" evidence="9">
    <location>
        <begin position="806"/>
        <end position="831"/>
    </location>
</feature>
<dbReference type="InterPro" id="IPR001849">
    <property type="entry name" value="PH_domain"/>
</dbReference>
<evidence type="ECO:0000256" key="4">
    <source>
        <dbReference type="ARBA" id="ARBA00022723"/>
    </source>
</evidence>
<keyword evidence="5 8" id="KW-0863">Zinc-finger</keyword>
<evidence type="ECO:0000256" key="8">
    <source>
        <dbReference type="PROSITE-ProRule" id="PRU00091"/>
    </source>
</evidence>
<keyword evidence="14" id="KW-1185">Reference proteome</keyword>
<dbReference type="PROSITE" id="PS50003">
    <property type="entry name" value="PH_DOMAIN"/>
    <property type="match status" value="1"/>
</dbReference>
<dbReference type="InterPro" id="IPR000306">
    <property type="entry name" value="Znf_FYVE"/>
</dbReference>
<keyword evidence="6" id="KW-0418">Kinase</keyword>
<feature type="domain" description="PI3K/PI4K catalytic" evidence="12">
    <location>
        <begin position="1049"/>
        <end position="1321"/>
    </location>
</feature>
<reference evidence="13 14" key="1">
    <citation type="submission" date="2019-07" db="EMBL/GenBank/DDBJ databases">
        <title>Genomics analysis of Aphanomyces spp. identifies a new class of oomycete effector associated with host adaptation.</title>
        <authorList>
            <person name="Gaulin E."/>
        </authorList>
    </citation>
    <scope>NUCLEOTIDE SEQUENCE [LARGE SCALE GENOMIC DNA]</scope>
    <source>
        <strain evidence="13 14">ATCC 201684</strain>
    </source>
</reference>
<dbReference type="InterPro" id="IPR036940">
    <property type="entry name" value="PI3/4_kinase_cat_sf"/>
</dbReference>
<dbReference type="InterPro" id="IPR013083">
    <property type="entry name" value="Znf_RING/FYVE/PHD"/>
</dbReference>
<comment type="caution">
    <text evidence="13">The sequence shown here is derived from an EMBL/GenBank/DDBJ whole genome shotgun (WGS) entry which is preliminary data.</text>
</comment>
<dbReference type="InterPro" id="IPR018936">
    <property type="entry name" value="PI3/4_kinase_CS"/>
</dbReference>
<evidence type="ECO:0000259" key="12">
    <source>
        <dbReference type="PROSITE" id="PS50290"/>
    </source>
</evidence>
<comment type="catalytic activity">
    <reaction evidence="1">
        <text>a 1,2-diacyl-sn-glycero-3-phospho-(1D-myo-inositol) + ATP = a 1,2-diacyl-sn-glycero-3-phospho-(1D-myo-inositol 4-phosphate) + ADP + H(+)</text>
        <dbReference type="Rhea" id="RHEA:19877"/>
        <dbReference type="ChEBI" id="CHEBI:15378"/>
        <dbReference type="ChEBI" id="CHEBI:30616"/>
        <dbReference type="ChEBI" id="CHEBI:57880"/>
        <dbReference type="ChEBI" id="CHEBI:58178"/>
        <dbReference type="ChEBI" id="CHEBI:456216"/>
        <dbReference type="EC" id="2.7.1.67"/>
    </reaction>
</comment>
<dbReference type="CDD" id="cd00821">
    <property type="entry name" value="PH"/>
    <property type="match status" value="1"/>
</dbReference>
<dbReference type="Pfam" id="PF00454">
    <property type="entry name" value="PI3_PI4_kinase"/>
    <property type="match status" value="1"/>
</dbReference>
<evidence type="ECO:0000256" key="1">
    <source>
        <dbReference type="ARBA" id="ARBA00001686"/>
    </source>
</evidence>
<dbReference type="Pfam" id="PF01363">
    <property type="entry name" value="FYVE"/>
    <property type="match status" value="1"/>
</dbReference>
<dbReference type="EMBL" id="VJMJ01000017">
    <property type="protein sequence ID" value="KAF0743437.1"/>
    <property type="molecule type" value="Genomic_DNA"/>
</dbReference>
<dbReference type="InterPro" id="IPR000403">
    <property type="entry name" value="PI3/4_kinase_cat_dom"/>
</dbReference>
<evidence type="ECO:0000256" key="7">
    <source>
        <dbReference type="ARBA" id="ARBA00022833"/>
    </source>
</evidence>
<dbReference type="PROSITE" id="PS50178">
    <property type="entry name" value="ZF_FYVE"/>
    <property type="match status" value="1"/>
</dbReference>
<keyword evidence="3" id="KW-0808">Transferase</keyword>
<name>A0A6G0XS93_9STRA</name>
<dbReference type="PROSITE" id="PS00916">
    <property type="entry name" value="PI3_4_KINASE_2"/>
    <property type="match status" value="1"/>
</dbReference>
<dbReference type="InterPro" id="IPR011011">
    <property type="entry name" value="Znf_FYVE_PHD"/>
</dbReference>
<dbReference type="EC" id="2.7.1.67" evidence="2"/>
<evidence type="ECO:0000313" key="13">
    <source>
        <dbReference type="EMBL" id="KAF0743437.1"/>
    </source>
</evidence>
<proteinExistence type="predicted"/>
<dbReference type="CDD" id="cd15760">
    <property type="entry name" value="FYVE_scVPS27p_like"/>
    <property type="match status" value="1"/>
</dbReference>
<feature type="domain" description="PH" evidence="10">
    <location>
        <begin position="86"/>
        <end position="188"/>
    </location>
</feature>
<dbReference type="FunFam" id="1.10.1070.11:FF:000016">
    <property type="entry name" value="PIK1p Phosphatidylinositol 4-kinase"/>
    <property type="match status" value="1"/>
</dbReference>
<dbReference type="Proteomes" id="UP000481153">
    <property type="component" value="Unassembled WGS sequence"/>
</dbReference>
<accession>A0A6G0XS93</accession>
<dbReference type="InterPro" id="IPR015433">
    <property type="entry name" value="PI3/4_kinase"/>
</dbReference>
<dbReference type="GO" id="GO:0048015">
    <property type="term" value="P:phosphatidylinositol-mediated signaling"/>
    <property type="evidence" value="ECO:0007669"/>
    <property type="project" value="TreeGrafter"/>
</dbReference>
<evidence type="ECO:0000256" key="6">
    <source>
        <dbReference type="ARBA" id="ARBA00022777"/>
    </source>
</evidence>
<protein>
    <recommendedName>
        <fullName evidence="2">1-phosphatidylinositol 4-kinase</fullName>
        <ecNumber evidence="2">2.7.1.67</ecNumber>
    </recommendedName>
</protein>
<sequence>MTATKPRPNSATDIAFSAVAPLSPQHVMRNSAPHLVSGLEQFEHADVFSPNSSIAPSSDDRHAEMSEVSLDFGESALLHGTTELTHLGLAGFLNMREHGPGIRRMKRYYCRLVGVLFYRFYTKESARDFSNAHMEKEVVKIEEWDGNGVIHKYSHSFKLVTAHGAFNVNADSDEEKQLWTQYALESIDAAAMQMRDCSLLPKAGILMAASPGGLTLTRPNKEKEKPPKFKGVPNCMHPTCKVRFDNTKRQHHCRNCGDSVCSDHSYHFTPLPHLPTITGPQRQCTRCFRVHRFMQHLRIMLQVFVKNRHSRKLNVKKKPMSDEQLDDVNSMKSAVNEADFGVSDAVQMLHLHRKDSDEVYFVIVTKLLKLSVHHLSDFDFFLPQIFHLWITMEYESQLVKWMLLFRVIMTAATYHLRLATSIHWLLRATLDDSCGWGFGQRELGVPDYLRYRFSPCKIAMYNLHMLIQNQSSLQFAPDDDLRTMPIQTELVQSYIDRLLSLQEYDAGQNLPTPLLAVPSPVNSLRAGPPPLGPFYNIFAACTFPPHWLDLPYRPRPGPRDAALEQAVFTAQIDFVDKLGAIAENLRHCPRSERKKTLPEQLEKLSLPSQAYYPLTTVDEPLHRFLHVCVKEGTVFTTKARAPTLVWFEVQSLETVPETLWLSQARAEIIEEPSPSRRQSMDHDAIENVLRADQLLTSLHHINVGVEEEEDEDDLLPVSIPVSIGSGGSKSRMRRSGSLCSNNQALTDDLILAAEEPKPSSNDLRGLARSKGSIKMELLPTEVEKLTYEQLETIAEKLLKHIASKPPSNAANHVARDTRSVSSSSSVESKHPALGRLTVEAIKESMEKMKKNFLHEDDDEADLQLAFSGSQGIAYLLEMQVAHNEQHATWLGSELLQNDLLRPAVTHHHHHPSNDHEVVFQNDETLFVVVVKADDPLNRSTIIAGRNPNGRPTRLTSQMMVSSRDEHNENDNSMPLGRMDRMEPEKVMIYLQTLQRSVQDFMAPPEEREKALETWQLLQDELEIICDYVREKQTQRKAQVKSMFGEGADEKRKRMLLNSTHASMYHTSWNIKSMIIKSNDDLRQEVLCLQLIRQFRDIFRSAGLDLWLHPYSIIATSASTGIIEVILNATSISSLKGSPGYTNLNQHFISVYGGVDTPAYKTAMGNFVRSMAAYSLVCYILRIKDRHNGNIMLDAEGHLIHIDYGFMLGIQPGGRFSLERRVPFKLTTEMVDAMGGTQSDYFREYVTLLLQGFLVLRQSQNVDTILMMIAIMARHSSCPCFLNRNPQDILNQTKALFALELTTDQVIPHVMKLVRLSLNSFGYRRYDQFQHMTNDILP</sequence>
<dbReference type="GO" id="GO:0004430">
    <property type="term" value="F:1-phosphatidylinositol 4-kinase activity"/>
    <property type="evidence" value="ECO:0007669"/>
    <property type="project" value="UniProtKB-EC"/>
</dbReference>
<evidence type="ECO:0000256" key="5">
    <source>
        <dbReference type="ARBA" id="ARBA00022771"/>
    </source>
</evidence>
<dbReference type="GO" id="GO:0046854">
    <property type="term" value="P:phosphatidylinositol phosphate biosynthetic process"/>
    <property type="evidence" value="ECO:0007669"/>
    <property type="project" value="InterPro"/>
</dbReference>
<dbReference type="GO" id="GO:0005737">
    <property type="term" value="C:cytoplasm"/>
    <property type="evidence" value="ECO:0007669"/>
    <property type="project" value="TreeGrafter"/>
</dbReference>
<keyword evidence="4" id="KW-0479">Metal-binding</keyword>
<dbReference type="GO" id="GO:0016020">
    <property type="term" value="C:membrane"/>
    <property type="evidence" value="ECO:0007669"/>
    <property type="project" value="TreeGrafter"/>
</dbReference>
<dbReference type="PROSITE" id="PS50290">
    <property type="entry name" value="PI3_4_KINASE_3"/>
    <property type="match status" value="1"/>
</dbReference>
<dbReference type="InterPro" id="IPR017455">
    <property type="entry name" value="Znf_FYVE-rel"/>
</dbReference>
<dbReference type="Gene3D" id="3.30.1010.10">
    <property type="entry name" value="Phosphatidylinositol 3-kinase Catalytic Subunit, Chain A, domain 4"/>
    <property type="match status" value="1"/>
</dbReference>
<dbReference type="SMART" id="SM00064">
    <property type="entry name" value="FYVE"/>
    <property type="match status" value="1"/>
</dbReference>
<evidence type="ECO:0000259" key="11">
    <source>
        <dbReference type="PROSITE" id="PS50178"/>
    </source>
</evidence>
<dbReference type="SUPFAM" id="SSF57903">
    <property type="entry name" value="FYVE/PHD zinc finger"/>
    <property type="match status" value="1"/>
</dbReference>
<evidence type="ECO:0000256" key="9">
    <source>
        <dbReference type="SAM" id="MobiDB-lite"/>
    </source>
</evidence>
<keyword evidence="7" id="KW-0862">Zinc</keyword>
<dbReference type="Gene3D" id="3.30.40.10">
    <property type="entry name" value="Zinc/RING finger domain, C3HC4 (zinc finger)"/>
    <property type="match status" value="1"/>
</dbReference>
<organism evidence="13 14">
    <name type="scientific">Aphanomyces euteiches</name>
    <dbReference type="NCBI Taxonomy" id="100861"/>
    <lineage>
        <taxon>Eukaryota</taxon>
        <taxon>Sar</taxon>
        <taxon>Stramenopiles</taxon>
        <taxon>Oomycota</taxon>
        <taxon>Saprolegniomycetes</taxon>
        <taxon>Saprolegniales</taxon>
        <taxon>Verrucalvaceae</taxon>
        <taxon>Aphanomyces</taxon>
    </lineage>
</organism>
<dbReference type="Gene3D" id="1.10.1070.11">
    <property type="entry name" value="Phosphatidylinositol 3-/4-kinase, catalytic domain"/>
    <property type="match status" value="1"/>
</dbReference>
<dbReference type="PROSITE" id="PS00915">
    <property type="entry name" value="PI3_4_KINASE_1"/>
    <property type="match status" value="1"/>
</dbReference>
<dbReference type="SUPFAM" id="SSF50729">
    <property type="entry name" value="PH domain-like"/>
    <property type="match status" value="1"/>
</dbReference>
<dbReference type="Gene3D" id="2.30.29.30">
    <property type="entry name" value="Pleckstrin-homology domain (PH domain)/Phosphotyrosine-binding domain (PTB)"/>
    <property type="match status" value="1"/>
</dbReference>
<gene>
    <name evidence="13" type="ORF">Ae201684_001908</name>
</gene>
<dbReference type="VEuPathDB" id="FungiDB:AeMF1_012240"/>
<evidence type="ECO:0000259" key="10">
    <source>
        <dbReference type="PROSITE" id="PS50003"/>
    </source>
</evidence>